<dbReference type="Pfam" id="PF17921">
    <property type="entry name" value="Integrase_H2C2"/>
    <property type="match status" value="1"/>
</dbReference>
<proteinExistence type="predicted"/>
<dbReference type="AlphaFoldDB" id="A0A1S4BJH7"/>
<evidence type="ECO:0000313" key="2">
    <source>
        <dbReference type="RefSeq" id="XP_016489014.2"/>
    </source>
</evidence>
<dbReference type="PANTHER" id="PTHR45835:SF108">
    <property type="entry name" value="INTEGRASE ZINC-BINDING DOMAIN-CONTAINING PROTEIN"/>
    <property type="match status" value="1"/>
</dbReference>
<dbReference type="PANTHER" id="PTHR45835">
    <property type="entry name" value="YALI0A06105P"/>
    <property type="match status" value="1"/>
</dbReference>
<dbReference type="Gene3D" id="1.10.340.70">
    <property type="match status" value="1"/>
</dbReference>
<reference evidence="1" key="1">
    <citation type="journal article" date="2014" name="Nat. Commun.">
        <title>The tobacco genome sequence and its comparison with those of tomato and potato.</title>
        <authorList>
            <person name="Sierro N."/>
            <person name="Battey J.N."/>
            <person name="Ouadi S."/>
            <person name="Bakaher N."/>
            <person name="Bovet L."/>
            <person name="Willig A."/>
            <person name="Goepfert S."/>
            <person name="Peitsch M.C."/>
            <person name="Ivanov N.V."/>
        </authorList>
    </citation>
    <scope>NUCLEOTIDE SEQUENCE [LARGE SCALE GENOMIC DNA]</scope>
</reference>
<accession>A0A1S4BJH7</accession>
<evidence type="ECO:0000313" key="1">
    <source>
        <dbReference type="Proteomes" id="UP000790787"/>
    </source>
</evidence>
<keyword evidence="1" id="KW-1185">Reference proteome</keyword>
<protein>
    <submittedName>
        <fullName evidence="2">Uncharacterized protein LOC107808964</fullName>
    </submittedName>
</protein>
<dbReference type="Proteomes" id="UP000790787">
    <property type="component" value="Chromosome 2"/>
</dbReference>
<gene>
    <name evidence="2" type="primary">LOC107808964</name>
</gene>
<organism evidence="1 2">
    <name type="scientific">Nicotiana tabacum</name>
    <name type="common">Common tobacco</name>
    <dbReference type="NCBI Taxonomy" id="4097"/>
    <lineage>
        <taxon>Eukaryota</taxon>
        <taxon>Viridiplantae</taxon>
        <taxon>Streptophyta</taxon>
        <taxon>Embryophyta</taxon>
        <taxon>Tracheophyta</taxon>
        <taxon>Spermatophyta</taxon>
        <taxon>Magnoliopsida</taxon>
        <taxon>eudicotyledons</taxon>
        <taxon>Gunneridae</taxon>
        <taxon>Pentapetalae</taxon>
        <taxon>asterids</taxon>
        <taxon>lamiids</taxon>
        <taxon>Solanales</taxon>
        <taxon>Solanaceae</taxon>
        <taxon>Nicotianoideae</taxon>
        <taxon>Nicotianeae</taxon>
        <taxon>Nicotiana</taxon>
    </lineage>
</organism>
<dbReference type="PaxDb" id="4097-A0A1S4BJH7"/>
<dbReference type="GeneID" id="107808964"/>
<dbReference type="InterPro" id="IPR041588">
    <property type="entry name" value="Integrase_H2C2"/>
</dbReference>
<dbReference type="RefSeq" id="XP_016489014.1">
    <property type="nucleotide sequence ID" value="XM_016633528.1"/>
</dbReference>
<dbReference type="OrthoDB" id="1226522at2759"/>
<name>A0A1S4BJH7_TOBAC</name>
<dbReference type="KEGG" id="nta:107808964"/>
<sequence>MDVHALANKFVRLDFSKPSRNLACVVEQSSLVDSIKARQFDSTHFLVLKDTVQRAGAKKFLIGDDGVLRLQGQICVSNVDGLRELILDEAHSLRYSILSYVTKMYLYLKQHYWWRKMKKVIVGYVSQRLNCQQVKYEHQKPSGLTHKLVIPEWKWERITVDFVVDFPQTFRKYDNV</sequence>
<dbReference type="RefSeq" id="XP_016489014.2">
    <property type="nucleotide sequence ID" value="XM_016633528.2"/>
</dbReference>
<dbReference type="STRING" id="4097.A0A1S4BJH7"/>
<reference evidence="2" key="2">
    <citation type="submission" date="2025-08" db="UniProtKB">
        <authorList>
            <consortium name="RefSeq"/>
        </authorList>
    </citation>
    <scope>IDENTIFICATION</scope>
    <source>
        <tissue evidence="2">Leaf</tissue>
    </source>
</reference>